<proteinExistence type="predicted"/>
<keyword evidence="2" id="KW-1185">Reference proteome</keyword>
<name>A0ABQ3Z606_9ACTN</name>
<dbReference type="RefSeq" id="WP_203732747.1">
    <property type="nucleotide sequence ID" value="NZ_BAAATX010000038.1"/>
</dbReference>
<evidence type="ECO:0000313" key="2">
    <source>
        <dbReference type="Proteomes" id="UP000637628"/>
    </source>
</evidence>
<gene>
    <name evidence="1" type="ORF">Adu01nite_65950</name>
</gene>
<sequence length="63" mass="7076">MLYPSTLRDLLIRIAQSGWGLGTYNAGVIAIMDDQRFATRLTCTDHQWSTGFGGGVFWPGWLR</sequence>
<comment type="caution">
    <text evidence="1">The sequence shown here is derived from an EMBL/GenBank/DDBJ whole genome shotgun (WGS) entry which is preliminary data.</text>
</comment>
<accession>A0ABQ3Z606</accession>
<reference evidence="1 2" key="1">
    <citation type="submission" date="2021-01" db="EMBL/GenBank/DDBJ databases">
        <title>Whole genome shotgun sequence of Actinoplanes durhamensis NBRC 14914.</title>
        <authorList>
            <person name="Komaki H."/>
            <person name="Tamura T."/>
        </authorList>
    </citation>
    <scope>NUCLEOTIDE SEQUENCE [LARGE SCALE GENOMIC DNA]</scope>
    <source>
        <strain evidence="1 2">NBRC 14914</strain>
    </source>
</reference>
<evidence type="ECO:0000313" key="1">
    <source>
        <dbReference type="EMBL" id="GIE05245.1"/>
    </source>
</evidence>
<organism evidence="1 2">
    <name type="scientific">Paractinoplanes durhamensis</name>
    <dbReference type="NCBI Taxonomy" id="113563"/>
    <lineage>
        <taxon>Bacteria</taxon>
        <taxon>Bacillati</taxon>
        <taxon>Actinomycetota</taxon>
        <taxon>Actinomycetes</taxon>
        <taxon>Micromonosporales</taxon>
        <taxon>Micromonosporaceae</taxon>
        <taxon>Paractinoplanes</taxon>
    </lineage>
</organism>
<dbReference type="EMBL" id="BOML01000053">
    <property type="protein sequence ID" value="GIE05245.1"/>
    <property type="molecule type" value="Genomic_DNA"/>
</dbReference>
<dbReference type="Proteomes" id="UP000637628">
    <property type="component" value="Unassembled WGS sequence"/>
</dbReference>
<protein>
    <submittedName>
        <fullName evidence="1">Uncharacterized protein</fullName>
    </submittedName>
</protein>